<feature type="binding site" evidence="7">
    <location>
        <position position="92"/>
    </location>
    <ligand>
        <name>Zn(2+)</name>
        <dbReference type="ChEBI" id="CHEBI:29105"/>
        <label>1</label>
    </ligand>
</feature>
<comment type="cofactor">
    <cofactor evidence="1">
        <name>Mn(2+)</name>
        <dbReference type="ChEBI" id="CHEBI:29035"/>
    </cofactor>
</comment>
<keyword evidence="7" id="KW-0862">Zinc</keyword>
<evidence type="ECO:0000313" key="9">
    <source>
        <dbReference type="EMBL" id="SMF12815.1"/>
    </source>
</evidence>
<evidence type="ECO:0000256" key="2">
    <source>
        <dbReference type="ARBA" id="ARBA00006153"/>
    </source>
</evidence>
<evidence type="ECO:0000256" key="6">
    <source>
        <dbReference type="ARBA" id="ARBA00023211"/>
    </source>
</evidence>
<dbReference type="PANTHER" id="PTHR32494:SF19">
    <property type="entry name" value="ALLANTOATE DEIMINASE-RELATED"/>
    <property type="match status" value="1"/>
</dbReference>
<dbReference type="InterPro" id="IPR001261">
    <property type="entry name" value="ArgE/DapE_CS"/>
</dbReference>
<evidence type="ECO:0000256" key="4">
    <source>
        <dbReference type="ARBA" id="ARBA00022723"/>
    </source>
</evidence>
<dbReference type="Gene3D" id="3.30.70.360">
    <property type="match status" value="1"/>
</dbReference>
<dbReference type="InterPro" id="IPR010158">
    <property type="entry name" value="Amidase_Cbmase"/>
</dbReference>
<feature type="binding site" evidence="8">
    <location>
        <position position="289"/>
    </location>
    <ligand>
        <name>allantoate</name>
        <dbReference type="ChEBI" id="CHEBI:17536"/>
    </ligand>
</feature>
<organism evidence="9 10">
    <name type="scientific">Xaviernesmea oryzae</name>
    <dbReference type="NCBI Taxonomy" id="464029"/>
    <lineage>
        <taxon>Bacteria</taxon>
        <taxon>Pseudomonadati</taxon>
        <taxon>Pseudomonadota</taxon>
        <taxon>Alphaproteobacteria</taxon>
        <taxon>Hyphomicrobiales</taxon>
        <taxon>Rhizobiaceae</taxon>
        <taxon>Rhizobium/Agrobacterium group</taxon>
        <taxon>Xaviernesmea</taxon>
    </lineage>
</organism>
<evidence type="ECO:0000313" key="10">
    <source>
        <dbReference type="Proteomes" id="UP000192903"/>
    </source>
</evidence>
<keyword evidence="5 9" id="KW-0378">Hydrolase</keyword>
<dbReference type="Gene3D" id="3.40.630.10">
    <property type="entry name" value="Zn peptidases"/>
    <property type="match status" value="1"/>
</dbReference>
<feature type="binding site" evidence="7">
    <location>
        <position position="103"/>
    </location>
    <ligand>
        <name>Zn(2+)</name>
        <dbReference type="ChEBI" id="CHEBI:29105"/>
        <label>2</label>
    </ligand>
</feature>
<feature type="binding site" evidence="8">
    <location>
        <position position="225"/>
    </location>
    <ligand>
        <name>allantoate</name>
        <dbReference type="ChEBI" id="CHEBI:17536"/>
    </ligand>
</feature>
<dbReference type="SUPFAM" id="SSF53187">
    <property type="entry name" value="Zn-dependent exopeptidases"/>
    <property type="match status" value="1"/>
</dbReference>
<feature type="binding site" evidence="8">
    <location>
        <position position="302"/>
    </location>
    <ligand>
        <name>allantoate</name>
        <dbReference type="ChEBI" id="CHEBI:17536"/>
    </ligand>
</feature>
<dbReference type="InterPro" id="IPR036264">
    <property type="entry name" value="Bact_exopeptidase_dim_dom"/>
</dbReference>
<evidence type="ECO:0000256" key="8">
    <source>
        <dbReference type="PIRSR" id="PIRSR001235-2"/>
    </source>
</evidence>
<evidence type="ECO:0000256" key="1">
    <source>
        <dbReference type="ARBA" id="ARBA00001936"/>
    </source>
</evidence>
<dbReference type="PANTHER" id="PTHR32494">
    <property type="entry name" value="ALLANTOATE DEIMINASE-RELATED"/>
    <property type="match status" value="1"/>
</dbReference>
<dbReference type="EMBL" id="FXAF01000002">
    <property type="protein sequence ID" value="SMF12815.1"/>
    <property type="molecule type" value="Genomic_DNA"/>
</dbReference>
<evidence type="ECO:0000256" key="7">
    <source>
        <dbReference type="PIRSR" id="PIRSR001235-1"/>
    </source>
</evidence>
<name>A0A1X7DCB5_9HYPH</name>
<reference evidence="10" key="1">
    <citation type="submission" date="2017-04" db="EMBL/GenBank/DDBJ databases">
        <authorList>
            <person name="Varghese N."/>
            <person name="Submissions S."/>
        </authorList>
    </citation>
    <scope>NUCLEOTIDE SEQUENCE [LARGE SCALE GENOMIC DNA]</scope>
    <source>
        <strain evidence="10">B4P</strain>
    </source>
</reference>
<sequence length="442" mass="47075">MEQRVPSPPFTDNLPIDADRLWQKVMDLAEITEPSRPYTRRSFTPMFEKGRRWIKACFEEAGLTVGVDAAGNMIGHLSGMDPASGTIMIGSHSDTVPNGGRFDGTAGVMTGLEIVHSLRERGIRLRHNLEIIDFLAEEPSDFGLSCVGSRAMTGKLTPAMLGYPGPGGERLAAAIARMGGTPEGLGDILRRDIVAFFELHIEQGAVLERSEIDIGVVSGIAGVTRMEVVFEGSADHAGTTPMHLRRDASIAGAQMMVFVNSLAQRIANQGRGHFVATSGVVEVSPNAANVVPRTMRIIIDARAEERPAMDRFIVAVKREAAVIAENCAVRLECCNILSDSNPVACDPGLRAVLRHAARDLGLSTLDMASGAGHDAAFMASIAPAAMVFIPSVDGKSHRPDEWSEPSALAAGAATLFEAILLCDGPDAARHSVLPTLAKPVEQ</sequence>
<comment type="similarity">
    <text evidence="2">Belongs to the peptidase M20 family.</text>
</comment>
<dbReference type="NCBIfam" id="TIGR01879">
    <property type="entry name" value="hydantase"/>
    <property type="match status" value="1"/>
</dbReference>
<evidence type="ECO:0000256" key="5">
    <source>
        <dbReference type="ARBA" id="ARBA00022801"/>
    </source>
</evidence>
<keyword evidence="10" id="KW-1185">Reference proteome</keyword>
<dbReference type="PROSITE" id="PS00758">
    <property type="entry name" value="ARGE_DAPE_CPG2_1"/>
    <property type="match status" value="1"/>
</dbReference>
<protein>
    <submittedName>
        <fullName evidence="9">N-carbamoyl-L-amino-acid hydrolase</fullName>
    </submittedName>
</protein>
<dbReference type="GO" id="GO:0016813">
    <property type="term" value="F:hydrolase activity, acting on carbon-nitrogen (but not peptide) bonds, in linear amidines"/>
    <property type="evidence" value="ECO:0007669"/>
    <property type="project" value="InterPro"/>
</dbReference>
<gene>
    <name evidence="9" type="ORF">SAMN02982989_5371</name>
</gene>
<keyword evidence="6" id="KW-0464">Manganese</keyword>
<comment type="subunit">
    <text evidence="3">Homodimer.</text>
</comment>
<dbReference type="SUPFAM" id="SSF55031">
    <property type="entry name" value="Bacterial exopeptidase dimerisation domain"/>
    <property type="match status" value="1"/>
</dbReference>
<dbReference type="AlphaFoldDB" id="A0A1X7DCB5"/>
<dbReference type="OrthoDB" id="9808195at2"/>
<dbReference type="PIRSF" id="PIRSF001235">
    <property type="entry name" value="Amidase_carbamoylase"/>
    <property type="match status" value="1"/>
</dbReference>
<feature type="binding site" evidence="7">
    <location>
        <position position="138"/>
    </location>
    <ligand>
        <name>Zn(2+)</name>
        <dbReference type="ChEBI" id="CHEBI:29105"/>
        <label>2</label>
    </ligand>
</feature>
<evidence type="ECO:0000256" key="3">
    <source>
        <dbReference type="ARBA" id="ARBA00011738"/>
    </source>
</evidence>
<feature type="binding site" evidence="7">
    <location>
        <position position="200"/>
    </location>
    <ligand>
        <name>Zn(2+)</name>
        <dbReference type="ChEBI" id="CHEBI:29105"/>
        <label>1</label>
    </ligand>
</feature>
<dbReference type="RefSeq" id="WP_085420707.1">
    <property type="nucleotide sequence ID" value="NZ_FXAF01000002.1"/>
</dbReference>
<dbReference type="NCBIfam" id="NF009531">
    <property type="entry name" value="PRK12893.1-5"/>
    <property type="match status" value="1"/>
</dbReference>
<proteinExistence type="inferred from homology"/>
<feature type="binding site" evidence="7">
    <location>
        <position position="397"/>
    </location>
    <ligand>
        <name>Zn(2+)</name>
        <dbReference type="ChEBI" id="CHEBI:29105"/>
        <label>2</label>
    </ligand>
</feature>
<comment type="cofactor">
    <cofactor evidence="7">
        <name>Zn(2+)</name>
        <dbReference type="ChEBI" id="CHEBI:29105"/>
    </cofactor>
    <text evidence="7">Binds 2 Zn(2+) ions per subunit.</text>
</comment>
<dbReference type="CDD" id="cd03884">
    <property type="entry name" value="M20_bAS"/>
    <property type="match status" value="1"/>
</dbReference>
<dbReference type="InterPro" id="IPR002933">
    <property type="entry name" value="Peptidase_M20"/>
</dbReference>
<dbReference type="Pfam" id="PF01546">
    <property type="entry name" value="Peptidase_M20"/>
    <property type="match status" value="1"/>
</dbReference>
<keyword evidence="4 7" id="KW-0479">Metal-binding</keyword>
<feature type="binding site" evidence="7">
    <location>
        <position position="103"/>
    </location>
    <ligand>
        <name>Zn(2+)</name>
        <dbReference type="ChEBI" id="CHEBI:29105"/>
        <label>1</label>
    </ligand>
</feature>
<dbReference type="STRING" id="464029.SAMN02982989_5371"/>
<dbReference type="Proteomes" id="UP000192903">
    <property type="component" value="Unassembled WGS sequence"/>
</dbReference>
<accession>A0A1X7DCB5</accession>
<dbReference type="GO" id="GO:0046872">
    <property type="term" value="F:metal ion binding"/>
    <property type="evidence" value="ECO:0007669"/>
    <property type="project" value="UniProtKB-KW"/>
</dbReference>